<protein>
    <submittedName>
        <fullName evidence="1">Uncharacterized protein</fullName>
    </submittedName>
</protein>
<accession>A0A3L7J8Y6</accession>
<dbReference type="EMBL" id="RCWN01000001">
    <property type="protein sequence ID" value="RLQ87086.1"/>
    <property type="molecule type" value="Genomic_DNA"/>
</dbReference>
<keyword evidence="2" id="KW-1185">Reference proteome</keyword>
<gene>
    <name evidence="1" type="ORF">D8780_01515</name>
</gene>
<reference evidence="1 2" key="1">
    <citation type="submission" date="2018-10" db="EMBL/GenBank/DDBJ databases">
        <title>Notoacmeibacter sp. M2BS9Y-3-1, whole genome shotgun sequence.</title>
        <authorList>
            <person name="Tuo L."/>
        </authorList>
    </citation>
    <scope>NUCLEOTIDE SEQUENCE [LARGE SCALE GENOMIC DNA]</scope>
    <source>
        <strain evidence="1 2">M2BS9Y-3-1</strain>
    </source>
</reference>
<dbReference type="RefSeq" id="WP_121644054.1">
    <property type="nucleotide sequence ID" value="NZ_RCWN01000001.1"/>
</dbReference>
<proteinExistence type="predicted"/>
<dbReference type="Proteomes" id="UP000281094">
    <property type="component" value="Unassembled WGS sequence"/>
</dbReference>
<name>A0A3L7J8Y6_9HYPH</name>
<evidence type="ECO:0000313" key="1">
    <source>
        <dbReference type="EMBL" id="RLQ87086.1"/>
    </source>
</evidence>
<dbReference type="AlphaFoldDB" id="A0A3L7J8Y6"/>
<sequence>MTATVSGTVPLARVWRENKDVSLPYARVCSMARAGEIPGAFERPDVRGLVIDAGRLLETTEAMRNV</sequence>
<organism evidence="1 2">
    <name type="scientific">Notoacmeibacter ruber</name>
    <dbReference type="NCBI Taxonomy" id="2670375"/>
    <lineage>
        <taxon>Bacteria</taxon>
        <taxon>Pseudomonadati</taxon>
        <taxon>Pseudomonadota</taxon>
        <taxon>Alphaproteobacteria</taxon>
        <taxon>Hyphomicrobiales</taxon>
        <taxon>Notoacmeibacteraceae</taxon>
        <taxon>Notoacmeibacter</taxon>
    </lineage>
</organism>
<comment type="caution">
    <text evidence="1">The sequence shown here is derived from an EMBL/GenBank/DDBJ whole genome shotgun (WGS) entry which is preliminary data.</text>
</comment>
<evidence type="ECO:0000313" key="2">
    <source>
        <dbReference type="Proteomes" id="UP000281094"/>
    </source>
</evidence>